<dbReference type="SUPFAM" id="SSF52317">
    <property type="entry name" value="Class I glutamine amidotransferase-like"/>
    <property type="match status" value="1"/>
</dbReference>
<protein>
    <submittedName>
        <fullName evidence="3">Aminodeoxychorismate synthase, glutamine amidotransferase subunit</fullName>
        <ecNumber evidence="3">2.6.1.85</ecNumber>
    </submittedName>
</protein>
<dbReference type="Gene3D" id="3.40.50.880">
    <property type="match status" value="1"/>
</dbReference>
<evidence type="ECO:0000313" key="4">
    <source>
        <dbReference type="Proteomes" id="UP000018211"/>
    </source>
</evidence>
<dbReference type="PROSITE" id="PS51273">
    <property type="entry name" value="GATASE_TYPE_1"/>
    <property type="match status" value="1"/>
</dbReference>
<dbReference type="PANTHER" id="PTHR43418">
    <property type="entry name" value="MULTIFUNCTIONAL TRYPTOPHAN BIOSYNTHESIS PROTEIN-RELATED"/>
    <property type="match status" value="1"/>
</dbReference>
<dbReference type="GO" id="GO:0046820">
    <property type="term" value="F:4-amino-4-deoxychorismate synthase activity"/>
    <property type="evidence" value="ECO:0007669"/>
    <property type="project" value="UniProtKB-EC"/>
</dbReference>
<dbReference type="PRINTS" id="PR00096">
    <property type="entry name" value="GATASE"/>
</dbReference>
<dbReference type="InterPro" id="IPR017926">
    <property type="entry name" value="GATASE"/>
</dbReference>
<evidence type="ECO:0000313" key="3">
    <source>
        <dbReference type="EMBL" id="CCO50238.1"/>
    </source>
</evidence>
<dbReference type="GO" id="GO:0004049">
    <property type="term" value="F:anthranilate synthase activity"/>
    <property type="evidence" value="ECO:0007669"/>
    <property type="project" value="TreeGrafter"/>
</dbReference>
<dbReference type="InterPro" id="IPR029062">
    <property type="entry name" value="Class_I_gatase-like"/>
</dbReference>
<evidence type="ECO:0000256" key="1">
    <source>
        <dbReference type="ARBA" id="ARBA00022962"/>
    </source>
</evidence>
<dbReference type="NCBIfam" id="TIGR00566">
    <property type="entry name" value="trpG_papA"/>
    <property type="match status" value="1"/>
</dbReference>
<sequence>MRMKVLLVDAFDSFVYVIAHYYSSLGVDTKVVRVDDGPLARYQEWKPDLLVLGPGPGTPLEHGYFDILRAIRTNQPVFGVCLGHQAIGEFFGWKLVHAPKVQHGKFSVIQHDGTGVFCGIPAALKVVRYHSLVLEKRECFNLYVSAFDEKEGNVMGLRHVSRPIESVQFHPESVGTSYGLEIIKNSLSLVPVTSEENVSKYNKLIFV</sequence>
<feature type="domain" description="Glutamine amidotransferase" evidence="2">
    <location>
        <begin position="6"/>
        <end position="187"/>
    </location>
</feature>
<keyword evidence="1 3" id="KW-0315">Glutamine amidotransferase</keyword>
<name>A0AAV2W0A4_9VIBR</name>
<dbReference type="EC" id="2.6.1.85" evidence="3"/>
<dbReference type="GO" id="GO:0000162">
    <property type="term" value="P:L-tryptophan biosynthetic process"/>
    <property type="evidence" value="ECO:0007669"/>
    <property type="project" value="TreeGrafter"/>
</dbReference>
<dbReference type="EMBL" id="CAOF01000200">
    <property type="protein sequence ID" value="CCO50238.1"/>
    <property type="molecule type" value="Genomic_DNA"/>
</dbReference>
<dbReference type="CDD" id="cd01743">
    <property type="entry name" value="GATase1_Anthranilate_Synthase"/>
    <property type="match status" value="1"/>
</dbReference>
<keyword evidence="3" id="KW-0032">Aminotransferase</keyword>
<dbReference type="AlphaFoldDB" id="A0AAV2W0A4"/>
<dbReference type="InterPro" id="IPR006221">
    <property type="entry name" value="TrpG/PapA_dom"/>
</dbReference>
<dbReference type="InterPro" id="IPR050472">
    <property type="entry name" value="Anth_synth/Amidotransfase"/>
</dbReference>
<organism evidence="3 4">
    <name type="scientific">Vibrio nigripulchritudo SOn1</name>
    <dbReference type="NCBI Taxonomy" id="1238450"/>
    <lineage>
        <taxon>Bacteria</taxon>
        <taxon>Pseudomonadati</taxon>
        <taxon>Pseudomonadota</taxon>
        <taxon>Gammaproteobacteria</taxon>
        <taxon>Vibrionales</taxon>
        <taxon>Vibrionaceae</taxon>
        <taxon>Vibrio</taxon>
    </lineage>
</organism>
<dbReference type="PRINTS" id="PR00097">
    <property type="entry name" value="ANTSNTHASEII"/>
</dbReference>
<dbReference type="Pfam" id="PF00117">
    <property type="entry name" value="GATase"/>
    <property type="match status" value="1"/>
</dbReference>
<evidence type="ECO:0000259" key="2">
    <source>
        <dbReference type="Pfam" id="PF00117"/>
    </source>
</evidence>
<dbReference type="Proteomes" id="UP000018211">
    <property type="component" value="Unassembled WGS sequence"/>
</dbReference>
<gene>
    <name evidence="3" type="ORF">VIBNISOn1_p0075</name>
</gene>
<proteinExistence type="predicted"/>
<dbReference type="PRINTS" id="PR00099">
    <property type="entry name" value="CPSGATASE"/>
</dbReference>
<comment type="caution">
    <text evidence="3">The sequence shown here is derived from an EMBL/GenBank/DDBJ whole genome shotgun (WGS) entry which is preliminary data.</text>
</comment>
<dbReference type="PANTHER" id="PTHR43418:SF4">
    <property type="entry name" value="MULTIFUNCTIONAL TRYPTOPHAN BIOSYNTHESIS PROTEIN"/>
    <property type="match status" value="1"/>
</dbReference>
<reference evidence="3 4" key="1">
    <citation type="journal article" date="2013" name="ISME J.">
        <title>Comparative genomics of pathogenic lineages of Vibrio nigripulchritudo identifies virulence-associated traits.</title>
        <authorList>
            <person name="Goudenege D."/>
            <person name="Labreuche Y."/>
            <person name="Krin E."/>
            <person name="Ansquer D."/>
            <person name="Mangenot S."/>
            <person name="Calteau A."/>
            <person name="Medigue C."/>
            <person name="Mazel D."/>
            <person name="Polz M.F."/>
            <person name="Le Roux F."/>
        </authorList>
    </citation>
    <scope>NUCLEOTIDE SEQUENCE [LARGE SCALE GENOMIC DNA]</scope>
    <source>
        <strain evidence="3 4">SOn1</strain>
    </source>
</reference>
<keyword evidence="3" id="KW-0808">Transferase</keyword>
<dbReference type="GO" id="GO:0005829">
    <property type="term" value="C:cytosol"/>
    <property type="evidence" value="ECO:0007669"/>
    <property type="project" value="TreeGrafter"/>
</dbReference>
<accession>A0AAV2W0A4</accession>